<evidence type="ECO:0000256" key="1">
    <source>
        <dbReference type="ARBA" id="ARBA00022670"/>
    </source>
</evidence>
<keyword evidence="1" id="KW-0645">Protease</keyword>
<dbReference type="Gene3D" id="2.40.10.10">
    <property type="entry name" value="Trypsin-like serine proteases"/>
    <property type="match status" value="1"/>
</dbReference>
<dbReference type="InterPro" id="IPR033116">
    <property type="entry name" value="TRYPSIN_SER"/>
</dbReference>
<name>A0ABM1M7N2_NICVS</name>
<dbReference type="SMART" id="SM00020">
    <property type="entry name" value="Tryp_SPc"/>
    <property type="match status" value="1"/>
</dbReference>
<dbReference type="PANTHER" id="PTHR24264:SF54">
    <property type="entry name" value="PEPTIDASE S1 DOMAIN-CONTAINING PROTEIN"/>
    <property type="match status" value="1"/>
</dbReference>
<evidence type="ECO:0000313" key="6">
    <source>
        <dbReference type="Proteomes" id="UP000695000"/>
    </source>
</evidence>
<dbReference type="InterPro" id="IPR009003">
    <property type="entry name" value="Peptidase_S1_PA"/>
</dbReference>
<dbReference type="PRINTS" id="PR00722">
    <property type="entry name" value="CHYMOTRYPSIN"/>
</dbReference>
<accession>A0ABM1M7N2</accession>
<dbReference type="PROSITE" id="PS50240">
    <property type="entry name" value="TRYPSIN_DOM"/>
    <property type="match status" value="1"/>
</dbReference>
<dbReference type="InterPro" id="IPR050127">
    <property type="entry name" value="Serine_Proteases_S1"/>
</dbReference>
<dbReference type="GeneID" id="108558248"/>
<keyword evidence="3" id="KW-0720">Serine protease</keyword>
<evidence type="ECO:0000256" key="2">
    <source>
        <dbReference type="ARBA" id="ARBA00022801"/>
    </source>
</evidence>
<gene>
    <name evidence="7" type="primary">LOC108558248</name>
</gene>
<dbReference type="Pfam" id="PF00089">
    <property type="entry name" value="Trypsin"/>
    <property type="match status" value="1"/>
</dbReference>
<organism evidence="6 7">
    <name type="scientific">Nicrophorus vespilloides</name>
    <name type="common">Boreal carrion beetle</name>
    <dbReference type="NCBI Taxonomy" id="110193"/>
    <lineage>
        <taxon>Eukaryota</taxon>
        <taxon>Metazoa</taxon>
        <taxon>Ecdysozoa</taxon>
        <taxon>Arthropoda</taxon>
        <taxon>Hexapoda</taxon>
        <taxon>Insecta</taxon>
        <taxon>Pterygota</taxon>
        <taxon>Neoptera</taxon>
        <taxon>Endopterygota</taxon>
        <taxon>Coleoptera</taxon>
        <taxon>Polyphaga</taxon>
        <taxon>Staphyliniformia</taxon>
        <taxon>Silphidae</taxon>
        <taxon>Nicrophorinae</taxon>
        <taxon>Nicrophorus</taxon>
    </lineage>
</organism>
<evidence type="ECO:0000256" key="3">
    <source>
        <dbReference type="ARBA" id="ARBA00022825"/>
    </source>
</evidence>
<proteinExistence type="predicted"/>
<keyword evidence="2" id="KW-0378">Hydrolase</keyword>
<sequence>FLKDNLKVVLGQHDRCIPNSDTVQFSLAEIIVHGDFDPRDFRHDVALLRLNMRVTNNKIISPICLPNLDVYGRKVVDKYKRRSGKIVGWGSTIANDESSISCRPLQVSVPILERSFCIGNDASLFCAGYVNGTADSCQGDSGGPLQIINRFKRYEIIGIISSGRGCAEIGEPGLYTDVLQKLNWIYERISDSSCLPYLPF</sequence>
<dbReference type="Proteomes" id="UP000695000">
    <property type="component" value="Unplaced"/>
</dbReference>
<keyword evidence="4" id="KW-1015">Disulfide bond</keyword>
<reference evidence="7" key="1">
    <citation type="submission" date="2025-08" db="UniProtKB">
        <authorList>
            <consortium name="RefSeq"/>
        </authorList>
    </citation>
    <scope>IDENTIFICATION</scope>
    <source>
        <tissue evidence="7">Whole Larva</tissue>
    </source>
</reference>
<feature type="non-terminal residue" evidence="7">
    <location>
        <position position="1"/>
    </location>
</feature>
<evidence type="ECO:0000259" key="5">
    <source>
        <dbReference type="PROSITE" id="PS50240"/>
    </source>
</evidence>
<protein>
    <submittedName>
        <fullName evidence="7">Proclotting enzyme-like</fullName>
    </submittedName>
</protein>
<evidence type="ECO:0000256" key="4">
    <source>
        <dbReference type="ARBA" id="ARBA00023157"/>
    </source>
</evidence>
<dbReference type="InterPro" id="IPR001314">
    <property type="entry name" value="Peptidase_S1A"/>
</dbReference>
<evidence type="ECO:0000313" key="7">
    <source>
        <dbReference type="RefSeq" id="XP_017770582.1"/>
    </source>
</evidence>
<dbReference type="CDD" id="cd00190">
    <property type="entry name" value="Tryp_SPc"/>
    <property type="match status" value="1"/>
</dbReference>
<dbReference type="PANTHER" id="PTHR24264">
    <property type="entry name" value="TRYPSIN-RELATED"/>
    <property type="match status" value="1"/>
</dbReference>
<dbReference type="InterPro" id="IPR001254">
    <property type="entry name" value="Trypsin_dom"/>
</dbReference>
<dbReference type="InterPro" id="IPR043504">
    <property type="entry name" value="Peptidase_S1_PA_chymotrypsin"/>
</dbReference>
<dbReference type="RefSeq" id="XP_017770582.1">
    <property type="nucleotide sequence ID" value="XM_017915093.1"/>
</dbReference>
<feature type="domain" description="Peptidase S1" evidence="5">
    <location>
        <begin position="1"/>
        <end position="190"/>
    </location>
</feature>
<keyword evidence="6" id="KW-1185">Reference proteome</keyword>
<dbReference type="SUPFAM" id="SSF50494">
    <property type="entry name" value="Trypsin-like serine proteases"/>
    <property type="match status" value="1"/>
</dbReference>
<dbReference type="PROSITE" id="PS00135">
    <property type="entry name" value="TRYPSIN_SER"/>
    <property type="match status" value="1"/>
</dbReference>